<evidence type="ECO:0000256" key="1">
    <source>
        <dbReference type="ARBA" id="ARBA00022729"/>
    </source>
</evidence>
<dbReference type="Pfam" id="PF13948">
    <property type="entry name" value="DUF4215"/>
    <property type="match status" value="1"/>
</dbReference>
<keyword evidence="5" id="KW-1133">Transmembrane helix</keyword>
<dbReference type="PaxDb" id="55529-EKX34378"/>
<feature type="region of interest" description="Disordered" evidence="4">
    <location>
        <begin position="43"/>
        <end position="236"/>
    </location>
</feature>
<name>L1IDT0_GUITC</name>
<evidence type="ECO:0000313" key="9">
    <source>
        <dbReference type="EnsemblProtists" id="EKX34378"/>
    </source>
</evidence>
<keyword evidence="5" id="KW-0812">Transmembrane</keyword>
<dbReference type="OrthoDB" id="291007at2759"/>
<organism evidence="8">
    <name type="scientific">Guillardia theta (strain CCMP2712)</name>
    <name type="common">Cryptophyte</name>
    <dbReference type="NCBI Taxonomy" id="905079"/>
    <lineage>
        <taxon>Eukaryota</taxon>
        <taxon>Cryptophyceae</taxon>
        <taxon>Pyrenomonadales</taxon>
        <taxon>Geminigeraceae</taxon>
        <taxon>Guillardia</taxon>
    </lineage>
</organism>
<dbReference type="Pfam" id="PF00791">
    <property type="entry name" value="ZU5"/>
    <property type="match status" value="1"/>
</dbReference>
<gene>
    <name evidence="8" type="ORF">GUITHDRAFT_166234</name>
</gene>
<feature type="compositionally biased region" description="Polar residues" evidence="4">
    <location>
        <begin position="865"/>
        <end position="884"/>
    </location>
</feature>
<feature type="compositionally biased region" description="Low complexity" evidence="4">
    <location>
        <begin position="65"/>
        <end position="79"/>
    </location>
</feature>
<dbReference type="InterPro" id="IPR011936">
    <property type="entry name" value="Myxo_disulph_rpt"/>
</dbReference>
<evidence type="ECO:0000256" key="3">
    <source>
        <dbReference type="ARBA" id="ARBA00023157"/>
    </source>
</evidence>
<dbReference type="InterPro" id="IPR000906">
    <property type="entry name" value="ZU5_dom"/>
</dbReference>
<reference evidence="10" key="2">
    <citation type="submission" date="2012-11" db="EMBL/GenBank/DDBJ databases">
        <authorList>
            <person name="Kuo A."/>
            <person name="Curtis B.A."/>
            <person name="Tanifuji G."/>
            <person name="Burki F."/>
            <person name="Gruber A."/>
            <person name="Irimia M."/>
            <person name="Maruyama S."/>
            <person name="Arias M.C."/>
            <person name="Ball S.G."/>
            <person name="Gile G.H."/>
            <person name="Hirakawa Y."/>
            <person name="Hopkins J.F."/>
            <person name="Rensing S.A."/>
            <person name="Schmutz J."/>
            <person name="Symeonidi A."/>
            <person name="Elias M."/>
            <person name="Eveleigh R.J."/>
            <person name="Herman E.K."/>
            <person name="Klute M.J."/>
            <person name="Nakayama T."/>
            <person name="Obornik M."/>
            <person name="Reyes-Prieto A."/>
            <person name="Armbrust E.V."/>
            <person name="Aves S.J."/>
            <person name="Beiko R.G."/>
            <person name="Coutinho P."/>
            <person name="Dacks J.B."/>
            <person name="Durnford D.G."/>
            <person name="Fast N.M."/>
            <person name="Green B.R."/>
            <person name="Grisdale C."/>
            <person name="Hempe F."/>
            <person name="Henrissat B."/>
            <person name="Hoppner M.P."/>
            <person name="Ishida K.-I."/>
            <person name="Kim E."/>
            <person name="Koreny L."/>
            <person name="Kroth P.G."/>
            <person name="Liu Y."/>
            <person name="Malik S.-B."/>
            <person name="Maier U.G."/>
            <person name="McRose D."/>
            <person name="Mock T."/>
            <person name="Neilson J.A."/>
            <person name="Onodera N.T."/>
            <person name="Poole A.M."/>
            <person name="Pritham E.J."/>
            <person name="Richards T.A."/>
            <person name="Rocap G."/>
            <person name="Roy S.W."/>
            <person name="Sarai C."/>
            <person name="Schaack S."/>
            <person name="Shirato S."/>
            <person name="Slamovits C.H."/>
            <person name="Spencer D.F."/>
            <person name="Suzuki S."/>
            <person name="Worden A.Z."/>
            <person name="Zauner S."/>
            <person name="Barry K."/>
            <person name="Bell C."/>
            <person name="Bharti A.K."/>
            <person name="Crow J.A."/>
            <person name="Grimwood J."/>
            <person name="Kramer R."/>
            <person name="Lindquist E."/>
            <person name="Lucas S."/>
            <person name="Salamov A."/>
            <person name="McFadden G.I."/>
            <person name="Lane C.E."/>
            <person name="Keeling P.J."/>
            <person name="Gray M.W."/>
            <person name="Grigoriev I.V."/>
            <person name="Archibald J.M."/>
        </authorList>
    </citation>
    <scope>NUCLEOTIDE SEQUENCE</scope>
    <source>
        <strain evidence="10">CCMP2712</strain>
    </source>
</reference>
<dbReference type="RefSeq" id="XP_005821358.1">
    <property type="nucleotide sequence ID" value="XM_005821301.1"/>
</dbReference>
<dbReference type="NCBIfam" id="TIGR02232">
    <property type="entry name" value="myxo_disulf_rpt"/>
    <property type="match status" value="1"/>
</dbReference>
<evidence type="ECO:0000313" key="8">
    <source>
        <dbReference type="EMBL" id="EKX34378.1"/>
    </source>
</evidence>
<keyword evidence="10" id="KW-1185">Reference proteome</keyword>
<keyword evidence="1 6" id="KW-0732">Signal</keyword>
<feature type="compositionally biased region" description="Low complexity" evidence="4">
    <location>
        <begin position="134"/>
        <end position="230"/>
    </location>
</feature>
<dbReference type="InterPro" id="IPR051425">
    <property type="entry name" value="Formin_Homology"/>
</dbReference>
<evidence type="ECO:0000256" key="2">
    <source>
        <dbReference type="ARBA" id="ARBA00022737"/>
    </source>
</evidence>
<evidence type="ECO:0000256" key="4">
    <source>
        <dbReference type="SAM" id="MobiDB-lite"/>
    </source>
</evidence>
<feature type="domain" description="ZU5" evidence="7">
    <location>
        <begin position="498"/>
        <end position="586"/>
    </location>
</feature>
<feature type="chain" id="PRO_5008769922" description="ZU5 domain-containing protein" evidence="6">
    <location>
        <begin position="35"/>
        <end position="884"/>
    </location>
</feature>
<dbReference type="EMBL" id="JH993111">
    <property type="protein sequence ID" value="EKX34378.1"/>
    <property type="molecule type" value="Genomic_DNA"/>
</dbReference>
<evidence type="ECO:0000256" key="6">
    <source>
        <dbReference type="SAM" id="SignalP"/>
    </source>
</evidence>
<keyword evidence="2" id="KW-0677">Repeat</keyword>
<reference evidence="8 10" key="1">
    <citation type="journal article" date="2012" name="Nature">
        <title>Algal genomes reveal evolutionary mosaicism and the fate of nucleomorphs.</title>
        <authorList>
            <consortium name="DOE Joint Genome Institute"/>
            <person name="Curtis B.A."/>
            <person name="Tanifuji G."/>
            <person name="Burki F."/>
            <person name="Gruber A."/>
            <person name="Irimia M."/>
            <person name="Maruyama S."/>
            <person name="Arias M.C."/>
            <person name="Ball S.G."/>
            <person name="Gile G.H."/>
            <person name="Hirakawa Y."/>
            <person name="Hopkins J.F."/>
            <person name="Kuo A."/>
            <person name="Rensing S.A."/>
            <person name="Schmutz J."/>
            <person name="Symeonidi A."/>
            <person name="Elias M."/>
            <person name="Eveleigh R.J."/>
            <person name="Herman E.K."/>
            <person name="Klute M.J."/>
            <person name="Nakayama T."/>
            <person name="Obornik M."/>
            <person name="Reyes-Prieto A."/>
            <person name="Armbrust E.V."/>
            <person name="Aves S.J."/>
            <person name="Beiko R.G."/>
            <person name="Coutinho P."/>
            <person name="Dacks J.B."/>
            <person name="Durnford D.G."/>
            <person name="Fast N.M."/>
            <person name="Green B.R."/>
            <person name="Grisdale C.J."/>
            <person name="Hempel F."/>
            <person name="Henrissat B."/>
            <person name="Hoppner M.P."/>
            <person name="Ishida K."/>
            <person name="Kim E."/>
            <person name="Koreny L."/>
            <person name="Kroth P.G."/>
            <person name="Liu Y."/>
            <person name="Malik S.B."/>
            <person name="Maier U.G."/>
            <person name="McRose D."/>
            <person name="Mock T."/>
            <person name="Neilson J.A."/>
            <person name="Onodera N.T."/>
            <person name="Poole A.M."/>
            <person name="Pritham E.J."/>
            <person name="Richards T.A."/>
            <person name="Rocap G."/>
            <person name="Roy S.W."/>
            <person name="Sarai C."/>
            <person name="Schaack S."/>
            <person name="Shirato S."/>
            <person name="Slamovits C.H."/>
            <person name="Spencer D.F."/>
            <person name="Suzuki S."/>
            <person name="Worden A.Z."/>
            <person name="Zauner S."/>
            <person name="Barry K."/>
            <person name="Bell C."/>
            <person name="Bharti A.K."/>
            <person name="Crow J.A."/>
            <person name="Grimwood J."/>
            <person name="Kramer R."/>
            <person name="Lindquist E."/>
            <person name="Lucas S."/>
            <person name="Salamov A."/>
            <person name="McFadden G.I."/>
            <person name="Lane C.E."/>
            <person name="Keeling P.J."/>
            <person name="Gray M.W."/>
            <person name="Grigoriev I.V."/>
            <person name="Archibald J.M."/>
        </authorList>
    </citation>
    <scope>NUCLEOTIDE SEQUENCE</scope>
    <source>
        <strain evidence="8 10">CCMP2712</strain>
    </source>
</reference>
<accession>L1IDT0</accession>
<dbReference type="Proteomes" id="UP000011087">
    <property type="component" value="Unassembled WGS sequence"/>
</dbReference>
<evidence type="ECO:0000259" key="7">
    <source>
        <dbReference type="Pfam" id="PF00791"/>
    </source>
</evidence>
<dbReference type="Gene3D" id="2.60.220.30">
    <property type="match status" value="1"/>
</dbReference>
<keyword evidence="3" id="KW-1015">Disulfide bond</keyword>
<dbReference type="KEGG" id="gtt:GUITHDRAFT_166234"/>
<dbReference type="HOGENOM" id="CLU_326099_0_0_1"/>
<sequence>MKTIEHLFGERSIRARSRLVLYLVFFLLAQPAAAQFDETSLELSSSSSTPQMPSTTSSIEDAMVSSSSSTPIPQTTSIIAETSQSSTPISNVDSTSSDSLESSSSSTPAAEEESSSTPAAEEESSSTPVQEQQIESTSSNFIESSSSSTPAAAEETSSTPAPADESSSTPPAEEESSSTPAPQEETSSSPAPAEESSSTPAAAAKESSSTPVPQDETFSTPSAAEETSTTKAEDVVSTATAETSLISTTPTAAAEVCGDGVIEGGEQCDDGNTRARDGCDATCHVESFWNCSVVQEASSCQLIKTPQFESLQVFSSIQYVTASNAITLNLHANFGFIGGSSVTFSGFHGFHSPASSIQVTGEHLSSQGAWDDVSKELAVKVLHDVPSNSSLFFSFILENPPVQQNSSALSVSCSNCVLEVANFSVIQHDFASLPAIVTLPVTSCPPRMFGDSCEFVCWGIVVARSCVCSEGFFGFDCNQSAVFDAASSPPPRRLQATAGGAVRSAAGVGVQVPPSALSSDQTISVKVFQLDKPLDLGIQASSLGPAGPVLDFGPPGLTFQKPVRIFLPFDPSQVPAGHEVHVYYKDETKFPPWVRMEGGRVEGSNLTYTDTLHFSSYMSMSSSPSFPPLTTSSTPAPPAAFPLSKLDRDNLRVLVEVATSASNLRSLSGQYLEALSLLCRLNLQDIGLSRRVEEKLTSSVFTVSLRADDPAFVKRVLSVASYNEELKAVNGSLPLVVALYIQDIVPENHLGLILSTSIVGGLAFTFLCGFTAFMASRRMNSITTEEDVPSPVHLRKLSSSKSSTFATLVIPLSITPVGDDHFPRSPPFLRVEDLDDEMLPGAMEETSPPHPPPPYGSLGFAYVDRTSSMGTDEQGSRTPPESIA</sequence>
<dbReference type="PANTHER" id="PTHR45725">
    <property type="entry name" value="FORMIN HOMOLOGY 2 FAMILY MEMBER"/>
    <property type="match status" value="1"/>
</dbReference>
<reference evidence="9" key="3">
    <citation type="submission" date="2015-06" db="UniProtKB">
        <authorList>
            <consortium name="EnsemblProtists"/>
        </authorList>
    </citation>
    <scope>IDENTIFICATION</scope>
</reference>
<protein>
    <recommendedName>
        <fullName evidence="7">ZU5 domain-containing protein</fullName>
    </recommendedName>
</protein>
<feature type="compositionally biased region" description="Polar residues" evidence="4">
    <location>
        <begin position="80"/>
        <end position="93"/>
    </location>
</feature>
<keyword evidence="5" id="KW-0472">Membrane</keyword>
<evidence type="ECO:0000256" key="5">
    <source>
        <dbReference type="SAM" id="Phobius"/>
    </source>
</evidence>
<feature type="compositionally biased region" description="Low complexity" evidence="4">
    <location>
        <begin position="94"/>
        <end position="109"/>
    </location>
</feature>
<feature type="signal peptide" evidence="6">
    <location>
        <begin position="1"/>
        <end position="34"/>
    </location>
</feature>
<feature type="compositionally biased region" description="Low complexity" evidence="4">
    <location>
        <begin position="43"/>
        <end position="58"/>
    </location>
</feature>
<feature type="compositionally biased region" description="Acidic residues" evidence="4">
    <location>
        <begin position="110"/>
        <end position="124"/>
    </location>
</feature>
<feature type="region of interest" description="Disordered" evidence="4">
    <location>
        <begin position="840"/>
        <end position="884"/>
    </location>
</feature>
<proteinExistence type="predicted"/>
<dbReference type="GeneID" id="17291094"/>
<dbReference type="EnsemblProtists" id="EKX34378">
    <property type="protein sequence ID" value="EKX34378"/>
    <property type="gene ID" value="GUITHDRAFT_166234"/>
</dbReference>
<feature type="transmembrane region" description="Helical" evidence="5">
    <location>
        <begin position="750"/>
        <end position="773"/>
    </location>
</feature>
<dbReference type="AlphaFoldDB" id="L1IDT0"/>
<evidence type="ECO:0000313" key="10">
    <source>
        <dbReference type="Proteomes" id="UP000011087"/>
    </source>
</evidence>